<keyword evidence="4" id="KW-0012">Acyltransferase</keyword>
<dbReference type="RefSeq" id="XP_022140787.1">
    <property type="nucleotide sequence ID" value="XM_022285095.1"/>
</dbReference>
<accession>A0A6J1CI27</accession>
<dbReference type="Gene3D" id="3.40.50.1820">
    <property type="entry name" value="alpha/beta hydrolase"/>
    <property type="match status" value="1"/>
</dbReference>
<dbReference type="OrthoDB" id="190846at2759"/>
<name>A0A6J1CI27_MOMCH</name>
<dbReference type="Pfam" id="PF02450">
    <property type="entry name" value="LCAT"/>
    <property type="match status" value="2"/>
</dbReference>
<organism evidence="3 4">
    <name type="scientific">Momordica charantia</name>
    <name type="common">Bitter gourd</name>
    <name type="synonym">Balsam pear</name>
    <dbReference type="NCBI Taxonomy" id="3673"/>
    <lineage>
        <taxon>Eukaryota</taxon>
        <taxon>Viridiplantae</taxon>
        <taxon>Streptophyta</taxon>
        <taxon>Embryophyta</taxon>
        <taxon>Tracheophyta</taxon>
        <taxon>Spermatophyta</taxon>
        <taxon>Magnoliopsida</taxon>
        <taxon>eudicotyledons</taxon>
        <taxon>Gunneridae</taxon>
        <taxon>Pentapetalae</taxon>
        <taxon>rosids</taxon>
        <taxon>fabids</taxon>
        <taxon>Cucurbitales</taxon>
        <taxon>Cucurbitaceae</taxon>
        <taxon>Momordiceae</taxon>
        <taxon>Momordica</taxon>
    </lineage>
</organism>
<dbReference type="GO" id="GO:0006629">
    <property type="term" value="P:lipid metabolic process"/>
    <property type="evidence" value="ECO:0007669"/>
    <property type="project" value="InterPro"/>
</dbReference>
<evidence type="ECO:0000313" key="4">
    <source>
        <dbReference type="RefSeq" id="XP_022140787.1"/>
    </source>
</evidence>
<dbReference type="InterPro" id="IPR029058">
    <property type="entry name" value="AB_hydrolase_fold"/>
</dbReference>
<dbReference type="GeneID" id="111011365"/>
<dbReference type="PANTHER" id="PTHR11440">
    <property type="entry name" value="LECITHIN-CHOLESTEROL ACYLTRANSFERASE-RELATED"/>
    <property type="match status" value="1"/>
</dbReference>
<proteinExistence type="predicted"/>
<dbReference type="GO" id="GO:0008374">
    <property type="term" value="F:O-acyltransferase activity"/>
    <property type="evidence" value="ECO:0007669"/>
    <property type="project" value="InterPro"/>
</dbReference>
<evidence type="ECO:0000313" key="3">
    <source>
        <dbReference type="Proteomes" id="UP000504603"/>
    </source>
</evidence>
<keyword evidence="2" id="KW-0472">Membrane</keyword>
<feature type="region of interest" description="Disordered" evidence="1">
    <location>
        <begin position="392"/>
        <end position="413"/>
    </location>
</feature>
<feature type="transmembrane region" description="Helical" evidence="2">
    <location>
        <begin position="75"/>
        <end position="95"/>
    </location>
</feature>
<dbReference type="KEGG" id="mcha:111011365"/>
<dbReference type="Proteomes" id="UP000504603">
    <property type="component" value="Unplaced"/>
</dbReference>
<keyword evidence="2" id="KW-0812">Transmembrane</keyword>
<reference evidence="4" key="1">
    <citation type="submission" date="2025-08" db="UniProtKB">
        <authorList>
            <consortium name="RefSeq"/>
        </authorList>
    </citation>
    <scope>IDENTIFICATION</scope>
    <source>
        <strain evidence="4">OHB3-1</strain>
    </source>
</reference>
<dbReference type="InterPro" id="IPR003386">
    <property type="entry name" value="LACT/PDAT_acylTrfase"/>
</dbReference>
<keyword evidence="4" id="KW-0808">Transferase</keyword>
<evidence type="ECO:0000256" key="2">
    <source>
        <dbReference type="SAM" id="Phobius"/>
    </source>
</evidence>
<keyword evidence="3" id="KW-1185">Reference proteome</keyword>
<protein>
    <submittedName>
        <fullName evidence="4">Phospholipid:diacylglycerol acyltransferase 2</fullName>
    </submittedName>
</protein>
<evidence type="ECO:0000256" key="1">
    <source>
        <dbReference type="SAM" id="MobiDB-lite"/>
    </source>
</evidence>
<dbReference type="SUPFAM" id="SSF53474">
    <property type="entry name" value="alpha/beta-Hydrolases"/>
    <property type="match status" value="1"/>
</dbReference>
<gene>
    <name evidence="4" type="primary">LOC111011365</name>
</gene>
<keyword evidence="2" id="KW-1133">Transmembrane helix</keyword>
<sequence length="692" mass="77653">MASVLRLRKLYYVDPVKSSSMGINPNEKSEDKRNVIVAYVKKLLEKKQEKDKRKKKKNIKNKGGGKEWKCLDNCCWILGYMCTIWWVLFFLYHYLPPGFPVIDSPGSVLKREGVSALHPVVLVPGLVTGGLELWEGKPCAKGLFRKRLWGGSFSETLKRPLCWLEHLSLDNETGLDPPGIRVRPVEGLVAGDYFAQGYFVWAVLIENLAKIGYDGKNLHMAAYDWRIAFQNTEVRDRALSRLKSKIEVMYETNGGEKVVVVPHSMGVLYFLYFMKWVEAPPAIGGGGGGQGWCGKHIKAIMNIGSTFLGTPKAVSKIISGEDRSIASLRAMTPGFLKSEILGFQTLEHMLRASRTWDSTASLLPKGGETFWGDLDWSPEDVQNCDLEKVDTHSFRNETDSNDSERQKREGFQQKEAVHYGRIISFSREAATRPSSELSTLTSQEILDSGSSNDSSFSCSDVWTEYDEMSRESIQKVSENKAYTAKTVFDLLRVVAPRMMQRVESHFSHGIAEDLDDPKYAHDHKYWSNPLETKLPDAPDMEIYCLYGVGIPTERSYIYDSSSDKCRRLPFRIDLSVDGKENGCLRSGMYFVDGDDCVPVLSSGFMCAKGWRNTTRFNPSGSPTYVREYMHKAPASLLEGRGVESSAHVDIMGNVKLIEDILRVAAGASGTEVGGDRIYSDILTLSERINIKL</sequence>
<dbReference type="AlphaFoldDB" id="A0A6J1CI27"/>